<dbReference type="Gene3D" id="1.10.1100.10">
    <property type="entry name" value="TAFII-230 TBP-binding domain"/>
    <property type="match status" value="1"/>
</dbReference>
<dbReference type="SUPFAM" id="SSF47055">
    <property type="entry name" value="TAF(II)230 TBP-binding fragment"/>
    <property type="match status" value="1"/>
</dbReference>
<gene>
    <name evidence="5" type="ORF">Dsin_007056</name>
</gene>
<dbReference type="Proteomes" id="UP001281410">
    <property type="component" value="Unassembled WGS sequence"/>
</dbReference>
<proteinExistence type="predicted"/>
<dbReference type="GO" id="GO:0016251">
    <property type="term" value="F:RNA polymerase II general transcription initiation factor activity"/>
    <property type="evidence" value="ECO:0007669"/>
    <property type="project" value="InterPro"/>
</dbReference>
<dbReference type="InterPro" id="IPR040240">
    <property type="entry name" value="TAF1"/>
</dbReference>
<keyword evidence="6" id="KW-1185">Reference proteome</keyword>
<sequence length="382" mass="42693">MGGYDSGSDSNDGRDEDDEEEYEEVGNQLLGFMFGNVDNAGNLDVDYLDEDAKEHLAALADKLGSSLTDIDLSVKSPQTPAGALEQDYGEKAEDAVDYEDIDEQYEGPEIQAASEEDYLLQKKDFFFSAEVSLTTLKPTTSLFDDEDYDEDEEFEKEHEAVNKENEFEKEHEVVDKENEVSTVSLSGEKGECSLAVLQGEKSIEDEQQVGSLGTEEDMAVEGEDINEEFVDILNDPVDDQVSVPRPVLFVEDGLVILRFSEIFGIKEPLKKRGKGDQGYYTHRDKYNIMDFSNLVEEDEEEYLKGSVKRFSSIQAHKVQQDISFLSDDSSEFAKFGVVEDALPISDEQRKDSCLSAEPMKEDLTVNLSGVMAINLESKILPS</sequence>
<organism evidence="5 6">
    <name type="scientific">Dipteronia sinensis</name>
    <dbReference type="NCBI Taxonomy" id="43782"/>
    <lineage>
        <taxon>Eukaryota</taxon>
        <taxon>Viridiplantae</taxon>
        <taxon>Streptophyta</taxon>
        <taxon>Embryophyta</taxon>
        <taxon>Tracheophyta</taxon>
        <taxon>Spermatophyta</taxon>
        <taxon>Magnoliopsida</taxon>
        <taxon>eudicotyledons</taxon>
        <taxon>Gunneridae</taxon>
        <taxon>Pentapetalae</taxon>
        <taxon>rosids</taxon>
        <taxon>malvids</taxon>
        <taxon>Sapindales</taxon>
        <taxon>Sapindaceae</taxon>
        <taxon>Hippocastanoideae</taxon>
        <taxon>Acereae</taxon>
        <taxon>Dipteronia</taxon>
    </lineage>
</organism>
<evidence type="ECO:0000259" key="4">
    <source>
        <dbReference type="Pfam" id="PF09247"/>
    </source>
</evidence>
<dbReference type="PANTHER" id="PTHR13900:SF0">
    <property type="entry name" value="TRANSCRIPTION INITIATION FACTOR TFIID SUBUNIT 1"/>
    <property type="match status" value="1"/>
</dbReference>
<feature type="domain" description="TAFII-230 TBP-binding" evidence="4">
    <location>
        <begin position="17"/>
        <end position="64"/>
    </location>
</feature>
<accession>A0AAE0B154</accession>
<keyword evidence="1" id="KW-0805">Transcription regulation</keyword>
<feature type="compositionally biased region" description="Acidic residues" evidence="3">
    <location>
        <begin position="14"/>
        <end position="24"/>
    </location>
</feature>
<name>A0AAE0B154_9ROSI</name>
<keyword evidence="2" id="KW-0804">Transcription</keyword>
<dbReference type="PANTHER" id="PTHR13900">
    <property type="entry name" value="TRANSCRIPTION INITIATION FACTOR TFIID"/>
    <property type="match status" value="1"/>
</dbReference>
<dbReference type="GO" id="GO:0051123">
    <property type="term" value="P:RNA polymerase II preinitiation complex assembly"/>
    <property type="evidence" value="ECO:0007669"/>
    <property type="project" value="TreeGrafter"/>
</dbReference>
<feature type="compositionally biased region" description="Low complexity" evidence="3">
    <location>
        <begin position="1"/>
        <end position="10"/>
    </location>
</feature>
<dbReference type="GO" id="GO:0005669">
    <property type="term" value="C:transcription factor TFIID complex"/>
    <property type="evidence" value="ECO:0007669"/>
    <property type="project" value="InterPro"/>
</dbReference>
<dbReference type="EMBL" id="JANJYJ010000002">
    <property type="protein sequence ID" value="KAK3227194.1"/>
    <property type="molecule type" value="Genomic_DNA"/>
</dbReference>
<protein>
    <recommendedName>
        <fullName evidence="4">TAFII-230 TBP-binding domain-containing protein</fullName>
    </recommendedName>
</protein>
<dbReference type="GO" id="GO:0017025">
    <property type="term" value="F:TBP-class protein binding"/>
    <property type="evidence" value="ECO:0007669"/>
    <property type="project" value="InterPro"/>
</dbReference>
<reference evidence="5" key="1">
    <citation type="journal article" date="2023" name="Plant J.">
        <title>Genome sequences and population genomics provide insights into the demographic history, inbreeding, and mutation load of two 'living fossil' tree species of Dipteronia.</title>
        <authorList>
            <person name="Feng Y."/>
            <person name="Comes H.P."/>
            <person name="Chen J."/>
            <person name="Zhu S."/>
            <person name="Lu R."/>
            <person name="Zhang X."/>
            <person name="Li P."/>
            <person name="Qiu J."/>
            <person name="Olsen K.M."/>
            <person name="Qiu Y."/>
        </authorList>
    </citation>
    <scope>NUCLEOTIDE SEQUENCE</scope>
    <source>
        <strain evidence="5">NBL</strain>
    </source>
</reference>
<dbReference type="AlphaFoldDB" id="A0AAE0B154"/>
<evidence type="ECO:0000256" key="3">
    <source>
        <dbReference type="SAM" id="MobiDB-lite"/>
    </source>
</evidence>
<comment type="caution">
    <text evidence="5">The sequence shown here is derived from an EMBL/GenBank/DDBJ whole genome shotgun (WGS) entry which is preliminary data.</text>
</comment>
<dbReference type="GO" id="GO:0004402">
    <property type="term" value="F:histone acetyltransferase activity"/>
    <property type="evidence" value="ECO:0007669"/>
    <property type="project" value="InterPro"/>
</dbReference>
<dbReference type="InterPro" id="IPR036741">
    <property type="entry name" value="TAFII-230_TBP-bd_sf"/>
</dbReference>
<feature type="region of interest" description="Disordered" evidence="3">
    <location>
        <begin position="1"/>
        <end position="26"/>
    </location>
</feature>
<evidence type="ECO:0000256" key="2">
    <source>
        <dbReference type="ARBA" id="ARBA00023163"/>
    </source>
</evidence>
<evidence type="ECO:0000256" key="1">
    <source>
        <dbReference type="ARBA" id="ARBA00023015"/>
    </source>
</evidence>
<evidence type="ECO:0000313" key="5">
    <source>
        <dbReference type="EMBL" id="KAK3227194.1"/>
    </source>
</evidence>
<dbReference type="InterPro" id="IPR009067">
    <property type="entry name" value="TAF_II_230-bd"/>
</dbReference>
<evidence type="ECO:0000313" key="6">
    <source>
        <dbReference type="Proteomes" id="UP001281410"/>
    </source>
</evidence>
<dbReference type="Pfam" id="PF09247">
    <property type="entry name" value="TBP-binding"/>
    <property type="match status" value="1"/>
</dbReference>